<dbReference type="Gene3D" id="3.40.190.10">
    <property type="entry name" value="Periplasmic binding protein-like II"/>
    <property type="match status" value="2"/>
</dbReference>
<dbReference type="EC" id="4.2.1.91" evidence="4"/>
<evidence type="ECO:0000313" key="5">
    <source>
        <dbReference type="Proteomes" id="UP000536262"/>
    </source>
</evidence>
<dbReference type="GO" id="GO:0004664">
    <property type="term" value="F:prephenate dehydratase activity"/>
    <property type="evidence" value="ECO:0007669"/>
    <property type="project" value="UniProtKB-EC"/>
</dbReference>
<name>A0A7X0FDW5_9HYPH</name>
<dbReference type="RefSeq" id="WP_210315154.1">
    <property type="nucleotide sequence ID" value="NZ_BAABEG010000001.1"/>
</dbReference>
<keyword evidence="4" id="KW-0456">Lyase</keyword>
<protein>
    <submittedName>
        <fullName evidence="4">Cyclohexadienyl dehydratase</fullName>
        <ecNumber evidence="4">4.2.1.51</ecNumber>
        <ecNumber evidence="4">4.2.1.91</ecNumber>
    </submittedName>
</protein>
<dbReference type="Pfam" id="PF00497">
    <property type="entry name" value="SBP_bac_3"/>
    <property type="match status" value="1"/>
</dbReference>
<dbReference type="EMBL" id="JACHOU010000032">
    <property type="protein sequence ID" value="MBB6357802.1"/>
    <property type="molecule type" value="Genomic_DNA"/>
</dbReference>
<dbReference type="InterPro" id="IPR001638">
    <property type="entry name" value="Solute-binding_3/MltF_N"/>
</dbReference>
<evidence type="ECO:0000256" key="1">
    <source>
        <dbReference type="ARBA" id="ARBA00022729"/>
    </source>
</evidence>
<evidence type="ECO:0000259" key="3">
    <source>
        <dbReference type="SMART" id="SM00062"/>
    </source>
</evidence>
<dbReference type="PANTHER" id="PTHR35936:SF19">
    <property type="entry name" value="AMINO-ACID-BINDING PROTEIN YXEM-RELATED"/>
    <property type="match status" value="1"/>
</dbReference>
<dbReference type="SUPFAM" id="SSF53850">
    <property type="entry name" value="Periplasmic binding protein-like II"/>
    <property type="match status" value="1"/>
</dbReference>
<proteinExistence type="predicted"/>
<reference evidence="4 5" key="1">
    <citation type="submission" date="2020-08" db="EMBL/GenBank/DDBJ databases">
        <title>Genomic Encyclopedia of Type Strains, Phase IV (KMG-IV): sequencing the most valuable type-strain genomes for metagenomic binning, comparative biology and taxonomic classification.</title>
        <authorList>
            <person name="Goeker M."/>
        </authorList>
    </citation>
    <scope>NUCLEOTIDE SEQUENCE [LARGE SCALE GENOMIC DNA]</scope>
    <source>
        <strain evidence="4 5">DSM 7051</strain>
    </source>
</reference>
<gene>
    <name evidence="4" type="ORF">GGR00_005626</name>
</gene>
<evidence type="ECO:0000256" key="2">
    <source>
        <dbReference type="SAM" id="SignalP"/>
    </source>
</evidence>
<keyword evidence="1 2" id="KW-0732">Signal</keyword>
<dbReference type="SMART" id="SM00062">
    <property type="entry name" value="PBPb"/>
    <property type="match status" value="1"/>
</dbReference>
<keyword evidence="5" id="KW-1185">Reference proteome</keyword>
<dbReference type="PANTHER" id="PTHR35936">
    <property type="entry name" value="MEMBRANE-BOUND LYTIC MUREIN TRANSGLYCOSYLASE F"/>
    <property type="match status" value="1"/>
</dbReference>
<feature type="domain" description="Solute-binding protein family 3/N-terminal" evidence="3">
    <location>
        <begin position="40"/>
        <end position="265"/>
    </location>
</feature>
<accession>A0A7X0FDW5</accession>
<evidence type="ECO:0000313" key="4">
    <source>
        <dbReference type="EMBL" id="MBB6357802.1"/>
    </source>
</evidence>
<feature type="signal peptide" evidence="2">
    <location>
        <begin position="1"/>
        <end position="26"/>
    </location>
</feature>
<feature type="chain" id="PRO_5031331667" evidence="2">
    <location>
        <begin position="27"/>
        <end position="265"/>
    </location>
</feature>
<organism evidence="4 5">
    <name type="scientific">Aminobacter aganoensis</name>
    <dbReference type="NCBI Taxonomy" id="83264"/>
    <lineage>
        <taxon>Bacteria</taxon>
        <taxon>Pseudomonadati</taxon>
        <taxon>Pseudomonadota</taxon>
        <taxon>Alphaproteobacteria</taxon>
        <taxon>Hyphomicrobiales</taxon>
        <taxon>Phyllobacteriaceae</taxon>
        <taxon>Aminobacter</taxon>
    </lineage>
</organism>
<dbReference type="GO" id="GO:0047769">
    <property type="term" value="F:arogenate dehydratase activity"/>
    <property type="evidence" value="ECO:0007669"/>
    <property type="project" value="UniProtKB-EC"/>
</dbReference>
<dbReference type="EC" id="4.2.1.51" evidence="4"/>
<comment type="caution">
    <text evidence="4">The sequence shown here is derived from an EMBL/GenBank/DDBJ whole genome shotgun (WGS) entry which is preliminary data.</text>
</comment>
<dbReference type="Proteomes" id="UP000536262">
    <property type="component" value="Unassembled WGS sequence"/>
</dbReference>
<dbReference type="AlphaFoldDB" id="A0A7X0FDW5"/>
<sequence>MNMHKKLMLAIAMASMAFLGIRTATAQETSRLDKILEDGVLRVGTTGDFPPISARDIATQGYVGHDIDAANELAKDLGVKLELAPAEWKTLINGIAADKYDLVMSGVSLSLDRAKVAGFTQPYLEFGTVPVARKADSEKFKSWEDIDKDGVTVATTLGTVFDTQSKDYFKTATLKQVEAPALGFQEVLSGRADVTITSNVDAAALVQRYPELSIVPVDGARSKRPASFMVAQGDQIWLNYLNNWITVKKMQGYFEQLDKKWLQAK</sequence>